<accession>A0A6M4GRW2</accession>
<reference evidence="2 3" key="1">
    <citation type="submission" date="2020-04" db="EMBL/GenBank/DDBJ databases">
        <title>Usitatibacter rugosus gen. nov., sp. nov. and Usitatibacter palustris sp. nov., novel members of Usitatibacteraceae fam. nov. within the order Nitrosomonadales isolated from soil.</title>
        <authorList>
            <person name="Huber K.J."/>
            <person name="Neumann-Schaal M."/>
            <person name="Geppert A."/>
            <person name="Luckner M."/>
            <person name="Wanner G."/>
            <person name="Overmann J."/>
        </authorList>
    </citation>
    <scope>NUCLEOTIDE SEQUENCE [LARGE SCALE GENOMIC DNA]</scope>
    <source>
        <strain evidence="2 3">0125_3</strain>
    </source>
</reference>
<dbReference type="Proteomes" id="UP000501534">
    <property type="component" value="Chromosome"/>
</dbReference>
<feature type="signal peptide" evidence="1">
    <location>
        <begin position="1"/>
        <end position="25"/>
    </location>
</feature>
<proteinExistence type="predicted"/>
<protein>
    <submittedName>
        <fullName evidence="2">Uncharacterized protein</fullName>
    </submittedName>
</protein>
<dbReference type="AlphaFoldDB" id="A0A6M4GRW2"/>
<evidence type="ECO:0000313" key="3">
    <source>
        <dbReference type="Proteomes" id="UP000501534"/>
    </source>
</evidence>
<dbReference type="EMBL" id="CP053069">
    <property type="protein sequence ID" value="QJR09558.1"/>
    <property type="molecule type" value="Genomic_DNA"/>
</dbReference>
<gene>
    <name evidence="2" type="ORF">DSM104443_00607</name>
</gene>
<evidence type="ECO:0000256" key="1">
    <source>
        <dbReference type="SAM" id="SignalP"/>
    </source>
</evidence>
<evidence type="ECO:0000313" key="2">
    <source>
        <dbReference type="EMBL" id="QJR09558.1"/>
    </source>
</evidence>
<dbReference type="KEGG" id="uru:DSM104443_00607"/>
<keyword evidence="1" id="KW-0732">Signal</keyword>
<sequence>MNPLRTLSAAALAALAMLATGLCSAAGIYMTPSFPVQHAFAGSDFFSISFKVTHEDGLPMEGARVRAYWSSEDVFASRSDFGSNCTFYPTTGPMCEAPATSLLGFSTVRAGRAGKPSLKEYSLHVLITDAAGVWLGEPVVYFYVDFRDPPKSLELVSGSGQSAPLGTTLQPFVVRVRNANGTPAVDFPVQFSGPSHPTPIGGQFQGGFGLTVRTDGSGIARSPAMTLANGIGSGNAMAWIPSPEEGVNKTVLFAVTSTTPDGRTKRALEDMWWSGPGIENGWGISIAQREDRLFPVIYAYDSTGLPTWRVISGTWGSGRQYEGYRAQAFSPLGSPYYAYDTSRFTMGTSSAIDIDFDSEGSARLKLYQPGSNTLQLLAKNLTRQDFSSPSKAPLQGVGGMWWGGESQAGWGIALMQQPGGIFAVWFTYGADGKPTWFVMPAGSWTDASTYEGRLYRTRSSPWFGPQYDGFQLLSFDIGTFRFRFTDADHATFEYSADGHAGSMALGKIAF</sequence>
<organism evidence="2 3">
    <name type="scientific">Usitatibacter rugosus</name>
    <dbReference type="NCBI Taxonomy" id="2732067"/>
    <lineage>
        <taxon>Bacteria</taxon>
        <taxon>Pseudomonadati</taxon>
        <taxon>Pseudomonadota</taxon>
        <taxon>Betaproteobacteria</taxon>
        <taxon>Nitrosomonadales</taxon>
        <taxon>Usitatibacteraceae</taxon>
        <taxon>Usitatibacter</taxon>
    </lineage>
</organism>
<keyword evidence="3" id="KW-1185">Reference proteome</keyword>
<name>A0A6M4GRW2_9PROT</name>
<feature type="chain" id="PRO_5027004542" evidence="1">
    <location>
        <begin position="26"/>
        <end position="510"/>
    </location>
</feature>